<dbReference type="InterPro" id="IPR007900">
    <property type="entry name" value="TAF4_C"/>
</dbReference>
<evidence type="ECO:0000256" key="3">
    <source>
        <dbReference type="ARBA" id="ARBA00017306"/>
    </source>
</evidence>
<evidence type="ECO:0000313" key="12">
    <source>
        <dbReference type="Proteomes" id="UP001162090"/>
    </source>
</evidence>
<accession>A0AA35NJH9</accession>
<evidence type="ECO:0000259" key="10">
    <source>
        <dbReference type="Pfam" id="PF05236"/>
    </source>
</evidence>
<feature type="region of interest" description="Disordered" evidence="9">
    <location>
        <begin position="1"/>
        <end position="145"/>
    </location>
</feature>
<evidence type="ECO:0000256" key="8">
    <source>
        <dbReference type="ARBA" id="ARBA00031747"/>
    </source>
</evidence>
<evidence type="ECO:0000256" key="5">
    <source>
        <dbReference type="ARBA" id="ARBA00023163"/>
    </source>
</evidence>
<comment type="subcellular location">
    <subcellularLocation>
        <location evidence="1">Nucleus</location>
    </subcellularLocation>
</comment>
<proteinExistence type="inferred from homology"/>
<dbReference type="PANTHER" id="PTHR15138">
    <property type="entry name" value="TRANSCRIPTION INITIATION FACTOR TFIID SUBUNIT 4"/>
    <property type="match status" value="1"/>
</dbReference>
<feature type="compositionally biased region" description="Low complexity" evidence="9">
    <location>
        <begin position="44"/>
        <end position="60"/>
    </location>
</feature>
<dbReference type="GO" id="GO:0006367">
    <property type="term" value="P:transcription initiation at RNA polymerase II promoter"/>
    <property type="evidence" value="ECO:0007669"/>
    <property type="project" value="TreeGrafter"/>
</dbReference>
<dbReference type="GO" id="GO:0003677">
    <property type="term" value="F:DNA binding"/>
    <property type="evidence" value="ECO:0007669"/>
    <property type="project" value="TreeGrafter"/>
</dbReference>
<organism evidence="11 12">
    <name type="scientific">Saccharomyces uvarum</name>
    <name type="common">Yeast</name>
    <name type="synonym">Saccharomyces bayanus var. uvarum</name>
    <dbReference type="NCBI Taxonomy" id="230603"/>
    <lineage>
        <taxon>Eukaryota</taxon>
        <taxon>Fungi</taxon>
        <taxon>Dikarya</taxon>
        <taxon>Ascomycota</taxon>
        <taxon>Saccharomycotina</taxon>
        <taxon>Saccharomycetes</taxon>
        <taxon>Saccharomycetales</taxon>
        <taxon>Saccharomycetaceae</taxon>
        <taxon>Saccharomyces</taxon>
    </lineage>
</organism>
<comment type="similarity">
    <text evidence="2">Belongs to the TAF4 family.</text>
</comment>
<gene>
    <name evidence="11" type="primary">SUVC13G1420</name>
    <name evidence="11" type="ORF">SUVC_13G1420</name>
</gene>
<evidence type="ECO:0000313" key="11">
    <source>
        <dbReference type="EMBL" id="CAI4048197.1"/>
    </source>
</evidence>
<feature type="compositionally biased region" description="Polar residues" evidence="9">
    <location>
        <begin position="132"/>
        <end position="141"/>
    </location>
</feature>
<feature type="compositionally biased region" description="Polar residues" evidence="9">
    <location>
        <begin position="75"/>
        <end position="100"/>
    </location>
</feature>
<dbReference type="EMBL" id="OX365924">
    <property type="protein sequence ID" value="CAI4048197.1"/>
    <property type="molecule type" value="Genomic_DNA"/>
</dbReference>
<evidence type="ECO:0000256" key="9">
    <source>
        <dbReference type="SAM" id="MobiDB-lite"/>
    </source>
</evidence>
<evidence type="ECO:0000256" key="6">
    <source>
        <dbReference type="ARBA" id="ARBA00023242"/>
    </source>
</evidence>
<sequence>MANSPKRPSDGTGEPASNKPKYHHSVPETKPAFNLSPGKASNLPNSSPSPTRTKPSTDTSAPRNNLMGRVDDSSLPKNTPPTTNLKMESNTDTKNMSSSPVGLALPKKDEKKKNKATGKADSKDSTGKASAVSGQSAQQHSDPNKMQDVLFSAGVDIREEEALLNSSISASKSQVQINNVRVPKHLPFLHPEQVSKYMRKVGKEQNFNLTFTKNPEILNMMSSACENYMKDILTNAIVISRHRRKAVKINSGRRSEVSTALRAIALVQKKEEERRVKKRIALGLEKEDYENKIDSEETLHRASNVTAGLRAGSKKQYGWLTSSVNKPTSLGAKSSGKVASDIAARGESGLKVREAREEPGIVMRDLLFALENRKNGVQTIISKGYAKIRD</sequence>
<feature type="domain" description="Transcription initiation factor TFIID component TAF4 C-terminal" evidence="10">
    <location>
        <begin position="146"/>
        <end position="385"/>
    </location>
</feature>
<dbReference type="CDD" id="cd08045">
    <property type="entry name" value="HFD_TAF4"/>
    <property type="match status" value="1"/>
</dbReference>
<protein>
    <recommendedName>
        <fullName evidence="3">Transcription initiation factor TFIID subunit 4</fullName>
    </recommendedName>
    <alternativeName>
        <fullName evidence="8">TBP-associated factor 4</fullName>
    </alternativeName>
</protein>
<evidence type="ECO:0000256" key="1">
    <source>
        <dbReference type="ARBA" id="ARBA00004123"/>
    </source>
</evidence>
<feature type="compositionally biased region" description="Basic and acidic residues" evidence="9">
    <location>
        <begin position="106"/>
        <end position="126"/>
    </location>
</feature>
<evidence type="ECO:0000256" key="7">
    <source>
        <dbReference type="ARBA" id="ARBA00025346"/>
    </source>
</evidence>
<comment type="function">
    <text evidence="7">Functions as a component of the DNA-binding general transcription factor complex TFIID. Binding of TFIID to a promoter (with or without TATA element) is the initial step in pre-initiation complex (PIC) formation. TFIID plays a key role in the regulation of gene expression by RNA polymerase II through different activities such as transcription activator interaction, core promoter recognition and selectivity, TFIIA and TFIIB interaction, chromatin modification (histone acetylation by TAF1), facilitation of DNA opening and initiation of transcription.</text>
</comment>
<reference evidence="11" key="1">
    <citation type="submission" date="2022-10" db="EMBL/GenBank/DDBJ databases">
        <authorList>
            <person name="Byrne P K."/>
        </authorList>
    </citation>
    <scope>NUCLEOTIDE SEQUENCE</scope>
    <source>
        <strain evidence="11">CBS7001</strain>
    </source>
</reference>
<name>A0AA35NJH9_SACUV</name>
<evidence type="ECO:0000256" key="4">
    <source>
        <dbReference type="ARBA" id="ARBA00023015"/>
    </source>
</evidence>
<dbReference type="AlphaFoldDB" id="A0AA35NJH9"/>
<dbReference type="PANTHER" id="PTHR15138:SF14">
    <property type="entry name" value="TRANSCRIPTION INITIATION FACTOR TFIID SUBUNIT 4"/>
    <property type="match status" value="1"/>
</dbReference>
<keyword evidence="4" id="KW-0805">Transcription regulation</keyword>
<keyword evidence="5" id="KW-0804">Transcription</keyword>
<dbReference type="GO" id="GO:0016251">
    <property type="term" value="F:RNA polymerase II general transcription initiation factor activity"/>
    <property type="evidence" value="ECO:0007669"/>
    <property type="project" value="TreeGrafter"/>
</dbReference>
<dbReference type="Proteomes" id="UP001162090">
    <property type="component" value="Chromosome 13"/>
</dbReference>
<dbReference type="Pfam" id="PF05236">
    <property type="entry name" value="TAF4"/>
    <property type="match status" value="1"/>
</dbReference>
<evidence type="ECO:0000256" key="2">
    <source>
        <dbReference type="ARBA" id="ARBA00006178"/>
    </source>
</evidence>
<dbReference type="InterPro" id="IPR045144">
    <property type="entry name" value="TAF4"/>
</dbReference>
<dbReference type="GO" id="GO:0005669">
    <property type="term" value="C:transcription factor TFIID complex"/>
    <property type="evidence" value="ECO:0007669"/>
    <property type="project" value="InterPro"/>
</dbReference>
<keyword evidence="6" id="KW-0539">Nucleus</keyword>